<dbReference type="InParanoid" id="A0A067QN30"/>
<dbReference type="GO" id="GO:0035556">
    <property type="term" value="P:intracellular signal transduction"/>
    <property type="evidence" value="ECO:0007669"/>
    <property type="project" value="TreeGrafter"/>
</dbReference>
<dbReference type="PROSITE" id="PS51285">
    <property type="entry name" value="AGC_KINASE_CTER"/>
    <property type="match status" value="1"/>
</dbReference>
<feature type="region of interest" description="Disordered" evidence="10">
    <location>
        <begin position="264"/>
        <end position="286"/>
    </location>
</feature>
<evidence type="ECO:0000256" key="3">
    <source>
        <dbReference type="ARBA" id="ARBA00022527"/>
    </source>
</evidence>
<evidence type="ECO:0000259" key="11">
    <source>
        <dbReference type="PROSITE" id="PS50011"/>
    </source>
</evidence>
<dbReference type="Proteomes" id="UP000027135">
    <property type="component" value="Unassembled WGS sequence"/>
</dbReference>
<evidence type="ECO:0000313" key="13">
    <source>
        <dbReference type="EMBL" id="KDR09692.1"/>
    </source>
</evidence>
<dbReference type="InterPro" id="IPR011009">
    <property type="entry name" value="Kinase-like_dom_sf"/>
</dbReference>
<keyword evidence="7" id="KW-0067">ATP-binding</keyword>
<name>A0A067QN30_ZOONE</name>
<feature type="region of interest" description="Disordered" evidence="10">
    <location>
        <begin position="114"/>
        <end position="185"/>
    </location>
</feature>
<dbReference type="GO" id="GO:0004674">
    <property type="term" value="F:protein serine/threonine kinase activity"/>
    <property type="evidence" value="ECO:0007669"/>
    <property type="project" value="UniProtKB-KW"/>
</dbReference>
<evidence type="ECO:0000256" key="8">
    <source>
        <dbReference type="ARBA" id="ARBA00047899"/>
    </source>
</evidence>
<feature type="domain" description="AGC-kinase C-terminal" evidence="12">
    <location>
        <begin position="77"/>
        <end position="143"/>
    </location>
</feature>
<dbReference type="Gene3D" id="1.10.510.10">
    <property type="entry name" value="Transferase(Phosphotransferase) domain 1"/>
    <property type="match status" value="1"/>
</dbReference>
<dbReference type="eggNOG" id="KOG0606">
    <property type="taxonomic scope" value="Eukaryota"/>
</dbReference>
<evidence type="ECO:0000256" key="7">
    <source>
        <dbReference type="ARBA" id="ARBA00022840"/>
    </source>
</evidence>
<dbReference type="GO" id="GO:0005524">
    <property type="term" value="F:ATP binding"/>
    <property type="evidence" value="ECO:0007669"/>
    <property type="project" value="UniProtKB-KW"/>
</dbReference>
<accession>A0A067QN30</accession>
<sequence length="380" mass="42711">MGVILYEFLIGCVPFFGETPEELFAHTVNDDIEWPDEDDWPVQPEARDIITVLLQQNARDRLGTGGPQEVKEHPYFFGVDWNSLLRQKAEFVPQIDHEEDTSYFDTRMDRYNHDIGEDTDDTDDSPLFGSFSSCSPQYRKVQTRQGMFEELEDSTARKSFSRGDSGQSDHSESSPSNLGSTVDTPETDVVRELVEFAEQGHQKKIANPTTPESSQTESDDVSPQIQRKRRLHSKDSLPRFSISIEDNHCSMDLEHLQEIVPVEERNRRGAEASGTQRMSLPCKHRSRAVIKSASASGLSLMIPSDDSPPQPVQSPGGSSTASSRDTSPCRELSPLVTSLKPPIIIRRGPRGFGFTVHTIRVYYGDTDFYTMHHLVMVSTV</sequence>
<comment type="catalytic activity">
    <reaction evidence="9">
        <text>L-seryl-[protein] + ATP = O-phospho-L-seryl-[protein] + ADP + H(+)</text>
        <dbReference type="Rhea" id="RHEA:17989"/>
        <dbReference type="Rhea" id="RHEA-COMP:9863"/>
        <dbReference type="Rhea" id="RHEA-COMP:11604"/>
        <dbReference type="ChEBI" id="CHEBI:15378"/>
        <dbReference type="ChEBI" id="CHEBI:29999"/>
        <dbReference type="ChEBI" id="CHEBI:30616"/>
        <dbReference type="ChEBI" id="CHEBI:83421"/>
        <dbReference type="ChEBI" id="CHEBI:456216"/>
        <dbReference type="EC" id="2.7.11.1"/>
    </reaction>
</comment>
<feature type="compositionally biased region" description="Polar residues" evidence="10">
    <location>
        <begin position="207"/>
        <end position="225"/>
    </location>
</feature>
<dbReference type="AlphaFoldDB" id="A0A067QN30"/>
<reference evidence="13 14" key="1">
    <citation type="journal article" date="2014" name="Nat. Commun.">
        <title>Molecular traces of alternative social organization in a termite genome.</title>
        <authorList>
            <person name="Terrapon N."/>
            <person name="Li C."/>
            <person name="Robertson H.M."/>
            <person name="Ji L."/>
            <person name="Meng X."/>
            <person name="Booth W."/>
            <person name="Chen Z."/>
            <person name="Childers C.P."/>
            <person name="Glastad K.M."/>
            <person name="Gokhale K."/>
            <person name="Gowin J."/>
            <person name="Gronenberg W."/>
            <person name="Hermansen R.A."/>
            <person name="Hu H."/>
            <person name="Hunt B.G."/>
            <person name="Huylmans A.K."/>
            <person name="Khalil S.M."/>
            <person name="Mitchell R.D."/>
            <person name="Munoz-Torres M.C."/>
            <person name="Mustard J.A."/>
            <person name="Pan H."/>
            <person name="Reese J.T."/>
            <person name="Scharf M.E."/>
            <person name="Sun F."/>
            <person name="Vogel H."/>
            <person name="Xiao J."/>
            <person name="Yang W."/>
            <person name="Yang Z."/>
            <person name="Yang Z."/>
            <person name="Zhou J."/>
            <person name="Zhu J."/>
            <person name="Brent C.S."/>
            <person name="Elsik C.G."/>
            <person name="Goodisman M.A."/>
            <person name="Liberles D.A."/>
            <person name="Roe R.M."/>
            <person name="Vargo E.L."/>
            <person name="Vilcinskas A."/>
            <person name="Wang J."/>
            <person name="Bornberg-Bauer E."/>
            <person name="Korb J."/>
            <person name="Zhang G."/>
            <person name="Liebig J."/>
        </authorList>
    </citation>
    <scope>NUCLEOTIDE SEQUENCE [LARGE SCALE GENOMIC DNA]</scope>
    <source>
        <tissue evidence="13">Whole organism</tissue>
    </source>
</reference>
<evidence type="ECO:0000256" key="4">
    <source>
        <dbReference type="ARBA" id="ARBA00022679"/>
    </source>
</evidence>
<keyword evidence="4" id="KW-0808">Transferase</keyword>
<proteinExistence type="inferred from homology"/>
<organism evidence="13 14">
    <name type="scientific">Zootermopsis nevadensis</name>
    <name type="common">Dampwood termite</name>
    <dbReference type="NCBI Taxonomy" id="136037"/>
    <lineage>
        <taxon>Eukaryota</taxon>
        <taxon>Metazoa</taxon>
        <taxon>Ecdysozoa</taxon>
        <taxon>Arthropoda</taxon>
        <taxon>Hexapoda</taxon>
        <taxon>Insecta</taxon>
        <taxon>Pterygota</taxon>
        <taxon>Neoptera</taxon>
        <taxon>Polyneoptera</taxon>
        <taxon>Dictyoptera</taxon>
        <taxon>Blattodea</taxon>
        <taxon>Blattoidea</taxon>
        <taxon>Termitoidae</taxon>
        <taxon>Termopsidae</taxon>
        <taxon>Zootermopsis</taxon>
    </lineage>
</organism>
<dbReference type="PANTHER" id="PTHR24356:SF414">
    <property type="entry name" value="NON-SPECIFIC SERINE_THREONINE PROTEIN KINASE"/>
    <property type="match status" value="1"/>
</dbReference>
<evidence type="ECO:0000256" key="6">
    <source>
        <dbReference type="ARBA" id="ARBA00022777"/>
    </source>
</evidence>
<evidence type="ECO:0000256" key="5">
    <source>
        <dbReference type="ARBA" id="ARBA00022741"/>
    </source>
</evidence>
<gene>
    <name evidence="13" type="ORF">L798_15622</name>
</gene>
<dbReference type="Gene3D" id="3.30.200.20">
    <property type="entry name" value="Phosphorylase Kinase, domain 1"/>
    <property type="match status" value="1"/>
</dbReference>
<keyword evidence="3" id="KW-0723">Serine/threonine-protein kinase</keyword>
<dbReference type="STRING" id="136037.A0A067QN30"/>
<dbReference type="InterPro" id="IPR000719">
    <property type="entry name" value="Prot_kinase_dom"/>
</dbReference>
<keyword evidence="6 13" id="KW-0418">Kinase</keyword>
<keyword evidence="5" id="KW-0547">Nucleotide-binding</keyword>
<feature type="region of interest" description="Disordered" evidence="10">
    <location>
        <begin position="299"/>
        <end position="333"/>
    </location>
</feature>
<comment type="similarity">
    <text evidence="1">Belongs to the protein kinase superfamily. AGC Ser/Thr protein kinase family.</text>
</comment>
<feature type="region of interest" description="Disordered" evidence="10">
    <location>
        <begin position="197"/>
        <end position="234"/>
    </location>
</feature>
<evidence type="ECO:0000256" key="1">
    <source>
        <dbReference type="ARBA" id="ARBA00009903"/>
    </source>
</evidence>
<dbReference type="EC" id="2.7.11.1" evidence="2"/>
<dbReference type="InterPro" id="IPR050236">
    <property type="entry name" value="Ser_Thr_kinase_AGC"/>
</dbReference>
<dbReference type="PANTHER" id="PTHR24356">
    <property type="entry name" value="SERINE/THREONINE-PROTEIN KINASE"/>
    <property type="match status" value="1"/>
</dbReference>
<evidence type="ECO:0000256" key="9">
    <source>
        <dbReference type="ARBA" id="ARBA00048679"/>
    </source>
</evidence>
<evidence type="ECO:0000259" key="12">
    <source>
        <dbReference type="PROSITE" id="PS51285"/>
    </source>
</evidence>
<comment type="catalytic activity">
    <reaction evidence="8">
        <text>L-threonyl-[protein] + ATP = O-phospho-L-threonyl-[protein] + ADP + H(+)</text>
        <dbReference type="Rhea" id="RHEA:46608"/>
        <dbReference type="Rhea" id="RHEA-COMP:11060"/>
        <dbReference type="Rhea" id="RHEA-COMP:11605"/>
        <dbReference type="ChEBI" id="CHEBI:15378"/>
        <dbReference type="ChEBI" id="CHEBI:30013"/>
        <dbReference type="ChEBI" id="CHEBI:30616"/>
        <dbReference type="ChEBI" id="CHEBI:61977"/>
        <dbReference type="ChEBI" id="CHEBI:456216"/>
        <dbReference type="EC" id="2.7.11.1"/>
    </reaction>
</comment>
<dbReference type="EMBL" id="KK853224">
    <property type="protein sequence ID" value="KDR09692.1"/>
    <property type="molecule type" value="Genomic_DNA"/>
</dbReference>
<dbReference type="OMA" id="THEVKEH"/>
<dbReference type="SUPFAM" id="SSF56112">
    <property type="entry name" value="Protein kinase-like (PK-like)"/>
    <property type="match status" value="1"/>
</dbReference>
<evidence type="ECO:0000313" key="14">
    <source>
        <dbReference type="Proteomes" id="UP000027135"/>
    </source>
</evidence>
<evidence type="ECO:0000256" key="2">
    <source>
        <dbReference type="ARBA" id="ARBA00012513"/>
    </source>
</evidence>
<feature type="domain" description="Protein kinase" evidence="11">
    <location>
        <begin position="1"/>
        <end position="76"/>
    </location>
</feature>
<protein>
    <recommendedName>
        <fullName evidence="2">non-specific serine/threonine protein kinase</fullName>
        <ecNumber evidence="2">2.7.11.1</ecNumber>
    </recommendedName>
</protein>
<dbReference type="InterPro" id="IPR000961">
    <property type="entry name" value="AGC-kinase_C"/>
</dbReference>
<keyword evidence="14" id="KW-1185">Reference proteome</keyword>
<evidence type="ECO:0000256" key="10">
    <source>
        <dbReference type="SAM" id="MobiDB-lite"/>
    </source>
</evidence>
<feature type="compositionally biased region" description="Polar residues" evidence="10">
    <location>
        <begin position="173"/>
        <end position="184"/>
    </location>
</feature>
<dbReference type="PROSITE" id="PS50011">
    <property type="entry name" value="PROTEIN_KINASE_DOM"/>
    <property type="match status" value="1"/>
</dbReference>